<evidence type="ECO:0000313" key="5">
    <source>
        <dbReference type="EMBL" id="EKD29671.1"/>
    </source>
</evidence>
<dbReference type="Gene3D" id="3.40.1190.10">
    <property type="entry name" value="Mur-like, catalytic domain"/>
    <property type="match status" value="1"/>
</dbReference>
<keyword evidence="2" id="KW-0547">Nucleotide-binding</keyword>
<protein>
    <recommendedName>
        <fullName evidence="4">Mur ligase central domain-containing protein</fullName>
    </recommendedName>
</protein>
<dbReference type="Pfam" id="PF08245">
    <property type="entry name" value="Mur_ligase_M"/>
    <property type="match status" value="1"/>
</dbReference>
<dbReference type="Gene3D" id="3.90.190.20">
    <property type="entry name" value="Mur ligase, C-terminal domain"/>
    <property type="match status" value="1"/>
</dbReference>
<evidence type="ECO:0000259" key="4">
    <source>
        <dbReference type="Pfam" id="PF08245"/>
    </source>
</evidence>
<dbReference type="PANTHER" id="PTHR43024:SF1">
    <property type="entry name" value="UDP-N-ACETYLMURAMOYL-TRIPEPTIDE--D-ALANYL-D-ALANINE LIGASE"/>
    <property type="match status" value="1"/>
</dbReference>
<organism evidence="5">
    <name type="scientific">uncultured bacterium</name>
    <name type="common">gcode 4</name>
    <dbReference type="NCBI Taxonomy" id="1234023"/>
    <lineage>
        <taxon>Bacteria</taxon>
        <taxon>environmental samples</taxon>
    </lineage>
</organism>
<comment type="caution">
    <text evidence="5">The sequence shown here is derived from an EMBL/GenBank/DDBJ whole genome shotgun (WGS) entry which is preliminary data.</text>
</comment>
<reference evidence="5" key="1">
    <citation type="journal article" date="2012" name="Science">
        <title>Fermentation, hydrogen, and sulfur metabolism in multiple uncultivated bacterial phyla.</title>
        <authorList>
            <person name="Wrighton K.C."/>
            <person name="Thomas B.C."/>
            <person name="Sharon I."/>
            <person name="Miller C.S."/>
            <person name="Castelle C.J."/>
            <person name="VerBerkmoes N.C."/>
            <person name="Wilkins M.J."/>
            <person name="Hettich R.L."/>
            <person name="Lipton M.S."/>
            <person name="Williams K.H."/>
            <person name="Long P.E."/>
            <person name="Banfield J.F."/>
        </authorList>
    </citation>
    <scope>NUCLEOTIDE SEQUENCE [LARGE SCALE GENOMIC DNA]</scope>
</reference>
<keyword evidence="3" id="KW-0067">ATP-binding</keyword>
<keyword evidence="1" id="KW-0436">Ligase</keyword>
<accession>K1XXN2</accession>
<name>K1XXN2_9BACT</name>
<dbReference type="AlphaFoldDB" id="K1XXN2"/>
<dbReference type="GO" id="GO:0005524">
    <property type="term" value="F:ATP binding"/>
    <property type="evidence" value="ECO:0007669"/>
    <property type="project" value="UniProtKB-KW"/>
</dbReference>
<dbReference type="InterPro" id="IPR013221">
    <property type="entry name" value="Mur_ligase_cen"/>
</dbReference>
<dbReference type="PANTHER" id="PTHR43024">
    <property type="entry name" value="UDP-N-ACETYLMURAMOYL-TRIPEPTIDE--D-ALANYL-D-ALANINE LIGASE"/>
    <property type="match status" value="1"/>
</dbReference>
<gene>
    <name evidence="5" type="ORF">ACD_78C00320G0010</name>
</gene>
<evidence type="ECO:0000256" key="3">
    <source>
        <dbReference type="ARBA" id="ARBA00022840"/>
    </source>
</evidence>
<feature type="domain" description="Mur ligase central" evidence="4">
    <location>
        <begin position="27"/>
        <end position="236"/>
    </location>
</feature>
<sequence>MKRIILILLWKLTKQIIKKHRPFIVGVTGTVGKTTATNFVYDFLRSLHGDRVYMSPYNYNGEFGIPMTILQTKSPYSNPFLWIWIFMKGIFILFQRSYPRYLVLEYGIDRPGEMDFLIDIAPPDIAIILNISKNHVTSFPVFRDYIEEKMKLAKAAKQVIYNKDDKFIGVHIEKLSGKEIISYGIKNKDGDIFAQDIHARLEDLSFFLVKGETSHEMHYPLIGEFQVYNILPVFALGTIFDMDVASIRERITDIHPQKGRWSILKGVHESVIIDGSYNGGFNSISWGIEYMDGLGSEYDKILFIGDMRELGDDSKELHTEIAEKIIASSIQSVVLVGEEMKRFVYPLLLEAWGSFPAESPEGIAPERTSDRVFSFLHSRLAGKKVRDIIMAAQGEVKTVIFTKGSQNSIYLEEGIKEFLYDLRDVEKLCRQSDYWMEIKNHFFESVIAEI</sequence>
<dbReference type="SUPFAM" id="SSF53623">
    <property type="entry name" value="MurD-like peptide ligases, catalytic domain"/>
    <property type="match status" value="1"/>
</dbReference>
<dbReference type="EMBL" id="AMFJ01034320">
    <property type="protein sequence ID" value="EKD29671.1"/>
    <property type="molecule type" value="Genomic_DNA"/>
</dbReference>
<dbReference type="InterPro" id="IPR036615">
    <property type="entry name" value="Mur_ligase_C_dom_sf"/>
</dbReference>
<dbReference type="InterPro" id="IPR051046">
    <property type="entry name" value="MurCDEF_CellWall_CoF430Synth"/>
</dbReference>
<dbReference type="InterPro" id="IPR036565">
    <property type="entry name" value="Mur-like_cat_sf"/>
</dbReference>
<proteinExistence type="predicted"/>
<dbReference type="GO" id="GO:0016881">
    <property type="term" value="F:acid-amino acid ligase activity"/>
    <property type="evidence" value="ECO:0007669"/>
    <property type="project" value="InterPro"/>
</dbReference>
<evidence type="ECO:0000256" key="2">
    <source>
        <dbReference type="ARBA" id="ARBA00022741"/>
    </source>
</evidence>
<evidence type="ECO:0000256" key="1">
    <source>
        <dbReference type="ARBA" id="ARBA00022598"/>
    </source>
</evidence>
<dbReference type="SUPFAM" id="SSF53244">
    <property type="entry name" value="MurD-like peptide ligases, peptide-binding domain"/>
    <property type="match status" value="1"/>
</dbReference>